<protein>
    <recommendedName>
        <fullName evidence="4">Porin</fullName>
    </recommendedName>
</protein>
<evidence type="ECO:0008006" key="4">
    <source>
        <dbReference type="Google" id="ProtNLM"/>
    </source>
</evidence>
<dbReference type="EMBL" id="SIUB01000008">
    <property type="protein sequence ID" value="TBN48342.1"/>
    <property type="molecule type" value="Genomic_DNA"/>
</dbReference>
<feature type="signal peptide" evidence="1">
    <location>
        <begin position="1"/>
        <end position="27"/>
    </location>
</feature>
<comment type="caution">
    <text evidence="2">The sequence shown here is derived from an EMBL/GenBank/DDBJ whole genome shotgun (WGS) entry which is preliminary data.</text>
</comment>
<dbReference type="OrthoDB" id="9793561at2"/>
<accession>A0A4Q9GB32</accession>
<evidence type="ECO:0000256" key="1">
    <source>
        <dbReference type="SAM" id="SignalP"/>
    </source>
</evidence>
<dbReference type="Pfam" id="PF09694">
    <property type="entry name" value="Gcw_chp"/>
    <property type="match status" value="1"/>
</dbReference>
<proteinExistence type="predicted"/>
<evidence type="ECO:0000313" key="2">
    <source>
        <dbReference type="EMBL" id="TBN48342.1"/>
    </source>
</evidence>
<dbReference type="Proteomes" id="UP000291613">
    <property type="component" value="Unassembled WGS sequence"/>
</dbReference>
<dbReference type="RefSeq" id="WP_131004347.1">
    <property type="nucleotide sequence ID" value="NZ_JBHSZR010000011.1"/>
</dbReference>
<keyword evidence="1" id="KW-0732">Signal</keyword>
<organism evidence="2 3">
    <name type="scientific">Hansschlegelia quercus</name>
    <dbReference type="NCBI Taxonomy" id="2528245"/>
    <lineage>
        <taxon>Bacteria</taxon>
        <taxon>Pseudomonadati</taxon>
        <taxon>Pseudomonadota</taxon>
        <taxon>Alphaproteobacteria</taxon>
        <taxon>Hyphomicrobiales</taxon>
        <taxon>Methylopilaceae</taxon>
        <taxon>Hansschlegelia</taxon>
    </lineage>
</organism>
<name>A0A4Q9GB32_9HYPH</name>
<feature type="chain" id="PRO_5020293526" description="Porin" evidence="1">
    <location>
        <begin position="28"/>
        <end position="275"/>
    </location>
</feature>
<evidence type="ECO:0000313" key="3">
    <source>
        <dbReference type="Proteomes" id="UP000291613"/>
    </source>
</evidence>
<dbReference type="InterPro" id="IPR010239">
    <property type="entry name" value="CHP02001"/>
</dbReference>
<keyword evidence="3" id="KW-1185">Reference proteome</keyword>
<sequence>MKKLAGLALSTLMSVSAVSMISGAAIAADLPVAEPAMEVVPAWDVAFGVAGVTDYRYRGITNSAKGAAVQGYAELQTDWFYIGSWGSSVSFPTRLGLSDPAAEVDLYGGFRHTWDAFTLDVGALYYYYPKETGFNTDYWEFKALPSYAFGDFGSITFNAWYSRDYANTGQDEIYLSLAPKVNIPVSAFPDIAFYVSGEIGKQWYYNAKNGARPANDYWTYNVGGGMTYKAMTLDVRYSDTDLSKNECDFNTGVRNWCGSAVVGKIAFDTSFNKIK</sequence>
<dbReference type="AlphaFoldDB" id="A0A4Q9GB32"/>
<dbReference type="NCBIfam" id="TIGR02001">
    <property type="entry name" value="gcw_chp"/>
    <property type="match status" value="1"/>
</dbReference>
<gene>
    <name evidence="2" type="ORF">EYR15_14825</name>
</gene>
<reference evidence="2 3" key="1">
    <citation type="submission" date="2019-02" db="EMBL/GenBank/DDBJ databases">
        <title>Hansschlegelia quercus sp. nov., a novel methylotrophic bacterium from buds of oak (Quercus robur L.).</title>
        <authorList>
            <person name="Agafonova N.V."/>
            <person name="Kaparullina E.N."/>
            <person name="Grouzdev D.S."/>
            <person name="Doronina N.V."/>
        </authorList>
    </citation>
    <scope>NUCLEOTIDE SEQUENCE [LARGE SCALE GENOMIC DNA]</scope>
    <source>
        <strain evidence="2 3">Dub</strain>
    </source>
</reference>